<sequence>MNEAMIGYFEGAFLTLAIVALCLVAWFSFSPRRKAGMEEAGRIPFQTEDDDGQA</sequence>
<proteinExistence type="predicted"/>
<evidence type="ECO:0000313" key="3">
    <source>
        <dbReference type="Proteomes" id="UP000268844"/>
    </source>
</evidence>
<organism evidence="2 3">
    <name type="scientific">Devosia equisanguinis</name>
    <dbReference type="NCBI Taxonomy" id="2490941"/>
    <lineage>
        <taxon>Bacteria</taxon>
        <taxon>Pseudomonadati</taxon>
        <taxon>Pseudomonadota</taxon>
        <taxon>Alphaproteobacteria</taxon>
        <taxon>Hyphomicrobiales</taxon>
        <taxon>Devosiaceae</taxon>
        <taxon>Devosia</taxon>
    </lineage>
</organism>
<dbReference type="Proteomes" id="UP000268844">
    <property type="component" value="Unassembled WGS sequence"/>
</dbReference>
<gene>
    <name evidence="2" type="ORF">DEVEQU_00160</name>
</gene>
<keyword evidence="1" id="KW-0472">Membrane</keyword>
<keyword evidence="1" id="KW-0812">Transmembrane</keyword>
<dbReference type="RefSeq" id="WP_164550188.1">
    <property type="nucleotide sequence ID" value="NZ_JBHTMH010000002.1"/>
</dbReference>
<accession>A0A447I691</accession>
<dbReference type="AlphaFoldDB" id="A0A447I691"/>
<name>A0A447I691_9HYPH</name>
<reference evidence="2 3" key="1">
    <citation type="submission" date="2018-12" db="EMBL/GenBank/DDBJ databases">
        <authorList>
            <person name="Criscuolo A."/>
        </authorList>
    </citation>
    <scope>NUCLEOTIDE SEQUENCE [LARGE SCALE GENOMIC DNA]</scope>
    <source>
        <strain evidence="2">ACIP1116281</strain>
    </source>
</reference>
<keyword evidence="3" id="KW-1185">Reference proteome</keyword>
<keyword evidence="1" id="KW-1133">Transmembrane helix</keyword>
<evidence type="ECO:0000313" key="2">
    <source>
        <dbReference type="EMBL" id="VDS03040.1"/>
    </source>
</evidence>
<dbReference type="EMBL" id="UZWD01000004">
    <property type="protein sequence ID" value="VDS03040.1"/>
    <property type="molecule type" value="Genomic_DNA"/>
</dbReference>
<evidence type="ECO:0000256" key="1">
    <source>
        <dbReference type="SAM" id="Phobius"/>
    </source>
</evidence>
<protein>
    <submittedName>
        <fullName evidence="2">Cbb3-type cytochrome oxidase component FixQ</fullName>
    </submittedName>
</protein>
<feature type="transmembrane region" description="Helical" evidence="1">
    <location>
        <begin position="6"/>
        <end position="29"/>
    </location>
</feature>